<evidence type="ECO:0000259" key="1">
    <source>
        <dbReference type="Pfam" id="PF12697"/>
    </source>
</evidence>
<dbReference type="InterPro" id="IPR000073">
    <property type="entry name" value="AB_hydrolase_1"/>
</dbReference>
<feature type="domain" description="AB hydrolase-1" evidence="1">
    <location>
        <begin position="36"/>
        <end position="282"/>
    </location>
</feature>
<evidence type="ECO:0000313" key="3">
    <source>
        <dbReference type="Proteomes" id="UP001626536"/>
    </source>
</evidence>
<dbReference type="PANTHER" id="PTHR43798">
    <property type="entry name" value="MONOACYLGLYCEROL LIPASE"/>
    <property type="match status" value="1"/>
</dbReference>
<name>A0ABZ0HS94_9HYPH</name>
<dbReference type="Pfam" id="PF12697">
    <property type="entry name" value="Abhydrolase_6"/>
    <property type="match status" value="1"/>
</dbReference>
<proteinExistence type="predicted"/>
<dbReference type="InterPro" id="IPR029058">
    <property type="entry name" value="AB_hydrolase_fold"/>
</dbReference>
<evidence type="ECO:0000313" key="2">
    <source>
        <dbReference type="EMBL" id="WOJ89756.1"/>
    </source>
</evidence>
<organism evidence="2 3">
    <name type="scientific">Methylocapsa polymorpha</name>
    <dbReference type="NCBI Taxonomy" id="3080828"/>
    <lineage>
        <taxon>Bacteria</taxon>
        <taxon>Pseudomonadati</taxon>
        <taxon>Pseudomonadota</taxon>
        <taxon>Alphaproteobacteria</taxon>
        <taxon>Hyphomicrobiales</taxon>
        <taxon>Beijerinckiaceae</taxon>
        <taxon>Methylocapsa</taxon>
    </lineage>
</organism>
<dbReference type="Gene3D" id="3.40.50.1820">
    <property type="entry name" value="alpha/beta hydrolase"/>
    <property type="match status" value="1"/>
</dbReference>
<dbReference type="SUPFAM" id="SSF53474">
    <property type="entry name" value="alpha/beta-Hydrolases"/>
    <property type="match status" value="1"/>
</dbReference>
<keyword evidence="3" id="KW-1185">Reference proteome</keyword>
<dbReference type="GO" id="GO:0016787">
    <property type="term" value="F:hydrolase activity"/>
    <property type="evidence" value="ECO:0007669"/>
    <property type="project" value="UniProtKB-KW"/>
</dbReference>
<reference evidence="2 3" key="1">
    <citation type="submission" date="2023-10" db="EMBL/GenBank/DDBJ databases">
        <title>Novel methanotroph of the genus Methylocapsa from a subarctic wetland.</title>
        <authorList>
            <person name="Belova S.E."/>
            <person name="Oshkin I.Y."/>
            <person name="Miroshnikov K."/>
            <person name="Dedysh S.N."/>
        </authorList>
    </citation>
    <scope>NUCLEOTIDE SEQUENCE [LARGE SCALE GENOMIC DNA]</scope>
    <source>
        <strain evidence="2 3">RX1</strain>
    </source>
</reference>
<dbReference type="RefSeq" id="WP_407339202.1">
    <property type="nucleotide sequence ID" value="NZ_CP136862.1"/>
</dbReference>
<protein>
    <submittedName>
        <fullName evidence="2">Alpha/beta hydrolase</fullName>
    </submittedName>
</protein>
<dbReference type="PANTHER" id="PTHR43798:SF33">
    <property type="entry name" value="HYDROLASE, PUTATIVE (AFU_ORTHOLOGUE AFUA_2G14860)-RELATED"/>
    <property type="match status" value="1"/>
</dbReference>
<dbReference type="InterPro" id="IPR050266">
    <property type="entry name" value="AB_hydrolase_sf"/>
</dbReference>
<dbReference type="Proteomes" id="UP001626536">
    <property type="component" value="Chromosome"/>
</dbReference>
<dbReference type="EMBL" id="CP136862">
    <property type="protein sequence ID" value="WOJ89756.1"/>
    <property type="molecule type" value="Genomic_DNA"/>
</dbReference>
<keyword evidence="2" id="KW-0378">Hydrolase</keyword>
<accession>A0ABZ0HS94</accession>
<gene>
    <name evidence="2" type="ORF">RZS28_00100</name>
</gene>
<sequence length="302" mass="32815">MTIAQLPFESRCYSASDGLMLHVRDYGSTLEQGVPVVCLPGLTRNSADFGPLASALASGRAGDQRRVLAIDYRGRGRSEHDWNWTNYSVEVEGDDLLTVLTAAGIARAIFIGTSRGGLHAMRLSAARPAVIHAVVLNDIGPVVEARGMARIRSYVGKLPAPRSAADAIDLLKRLMSEQFTGLSEADWAHYAKITFADAQGRFGARYDPKLMKPLESLDLEQPLPTLWPQFDGLRNAPLLVIKGANSDVLSPETLAEMARRHPGCEIHIVEGQGHPPLLLDQPTIDRICRFVADADALCSRPA</sequence>